<evidence type="ECO:0000313" key="5">
    <source>
        <dbReference type="Proteomes" id="UP000184322"/>
    </source>
</evidence>
<name>A0A1L4FRH6_9BACT</name>
<dbReference type="OrthoDB" id="9807878at2"/>
<dbReference type="STRING" id="48003.BLA55_00735"/>
<evidence type="ECO:0000256" key="1">
    <source>
        <dbReference type="ARBA" id="ARBA00022980"/>
    </source>
</evidence>
<dbReference type="InterPro" id="IPR023803">
    <property type="entry name" value="Ribosomal_bS16_dom_sf"/>
</dbReference>
<keyword evidence="2 3" id="KW-0687">Ribonucleoprotein</keyword>
<dbReference type="NCBIfam" id="TIGR00002">
    <property type="entry name" value="S16"/>
    <property type="match status" value="1"/>
</dbReference>
<dbReference type="GO" id="GO:0015935">
    <property type="term" value="C:small ribosomal subunit"/>
    <property type="evidence" value="ECO:0007669"/>
    <property type="project" value="TreeGrafter"/>
</dbReference>
<dbReference type="PANTHER" id="PTHR12919">
    <property type="entry name" value="30S RIBOSOMAL PROTEIN S16"/>
    <property type="match status" value="1"/>
</dbReference>
<dbReference type="GO" id="GO:0005737">
    <property type="term" value="C:cytoplasm"/>
    <property type="evidence" value="ECO:0007669"/>
    <property type="project" value="UniProtKB-ARBA"/>
</dbReference>
<comment type="similarity">
    <text evidence="3">Belongs to the bacterial ribosomal protein bS16 family.</text>
</comment>
<dbReference type="KEGG" id="mpul:BLA55_00735"/>
<dbReference type="AlphaFoldDB" id="A0A1L4FRH6"/>
<sequence length="90" mass="10128">MVKIRLKRMGSKFNAIYKIVAADSRAPRDGKFIEALGHYNPHSKELVLNKEATSKWLAQGAQPTVTVSNLFRKNKLTAELKSGKQWKSIS</sequence>
<dbReference type="InterPro" id="IPR000307">
    <property type="entry name" value="Ribosomal_bS16"/>
</dbReference>
<accession>A0A1L4FRH6</accession>
<keyword evidence="5" id="KW-1185">Reference proteome</keyword>
<dbReference type="SUPFAM" id="SSF54565">
    <property type="entry name" value="Ribosomal protein S16"/>
    <property type="match status" value="1"/>
</dbReference>
<dbReference type="PANTHER" id="PTHR12919:SF20">
    <property type="entry name" value="SMALL RIBOSOMAL SUBUNIT PROTEIN BS16M"/>
    <property type="match status" value="1"/>
</dbReference>
<evidence type="ECO:0000256" key="3">
    <source>
        <dbReference type="HAMAP-Rule" id="MF_00385"/>
    </source>
</evidence>
<dbReference type="Proteomes" id="UP000184322">
    <property type="component" value="Chromosome"/>
</dbReference>
<evidence type="ECO:0000256" key="2">
    <source>
        <dbReference type="ARBA" id="ARBA00023274"/>
    </source>
</evidence>
<dbReference type="EMBL" id="CP017813">
    <property type="protein sequence ID" value="APJ38213.1"/>
    <property type="molecule type" value="Genomic_DNA"/>
</dbReference>
<dbReference type="GO" id="GO:0006412">
    <property type="term" value="P:translation"/>
    <property type="evidence" value="ECO:0007669"/>
    <property type="project" value="UniProtKB-UniRule"/>
</dbReference>
<dbReference type="GO" id="GO:0003735">
    <property type="term" value="F:structural constituent of ribosome"/>
    <property type="evidence" value="ECO:0007669"/>
    <property type="project" value="InterPro"/>
</dbReference>
<organism evidence="4 5">
    <name type="scientific">Mycoplasmopsis pullorum</name>
    <dbReference type="NCBI Taxonomy" id="48003"/>
    <lineage>
        <taxon>Bacteria</taxon>
        <taxon>Bacillati</taxon>
        <taxon>Mycoplasmatota</taxon>
        <taxon>Mycoplasmoidales</taxon>
        <taxon>Metamycoplasmataceae</taxon>
        <taxon>Mycoplasmopsis</taxon>
    </lineage>
</organism>
<dbReference type="HAMAP" id="MF_00385">
    <property type="entry name" value="Ribosomal_bS16"/>
    <property type="match status" value="1"/>
</dbReference>
<reference evidence="5" key="1">
    <citation type="submission" date="2016-10" db="EMBL/GenBank/DDBJ databases">
        <authorList>
            <person name="Beylefeld A."/>
            <person name="Abolnik C."/>
        </authorList>
    </citation>
    <scope>NUCLEOTIDE SEQUENCE [LARGE SCALE GENOMIC DNA]</scope>
    <source>
        <strain evidence="5">B359_6</strain>
    </source>
</reference>
<dbReference type="Gene3D" id="3.30.1320.10">
    <property type="match status" value="1"/>
</dbReference>
<proteinExistence type="inferred from homology"/>
<keyword evidence="1 3" id="KW-0689">Ribosomal protein</keyword>
<gene>
    <name evidence="3" type="primary">rpsP</name>
    <name evidence="4" type="ORF">BLA55_00735</name>
</gene>
<dbReference type="RefSeq" id="WP_073372217.1">
    <property type="nucleotide sequence ID" value="NZ_CP017813.1"/>
</dbReference>
<evidence type="ECO:0000313" key="4">
    <source>
        <dbReference type="EMBL" id="APJ38213.1"/>
    </source>
</evidence>
<protein>
    <recommendedName>
        <fullName evidence="3">Small ribosomal subunit protein bS16</fullName>
    </recommendedName>
</protein>
<dbReference type="Pfam" id="PF00886">
    <property type="entry name" value="Ribosomal_S16"/>
    <property type="match status" value="1"/>
</dbReference>